<keyword evidence="2" id="KW-1185">Reference proteome</keyword>
<dbReference type="Proteomes" id="UP001558632">
    <property type="component" value="Unassembled WGS sequence"/>
</dbReference>
<evidence type="ECO:0000313" key="2">
    <source>
        <dbReference type="Proteomes" id="UP001558632"/>
    </source>
</evidence>
<comment type="caution">
    <text evidence="1">The sequence shown here is derived from an EMBL/GenBank/DDBJ whole genome shotgun (WGS) entry which is preliminary data.</text>
</comment>
<proteinExistence type="predicted"/>
<gene>
    <name evidence="1" type="ORF">TSPI_00799</name>
</gene>
<protein>
    <submittedName>
        <fullName evidence="1">Chloroplastic,Chaperonin GroEL</fullName>
    </submittedName>
</protein>
<organism evidence="1 2">
    <name type="scientific">Trichinella spiralis</name>
    <name type="common">Trichina worm</name>
    <dbReference type="NCBI Taxonomy" id="6334"/>
    <lineage>
        <taxon>Eukaryota</taxon>
        <taxon>Metazoa</taxon>
        <taxon>Ecdysozoa</taxon>
        <taxon>Nematoda</taxon>
        <taxon>Enoplea</taxon>
        <taxon>Dorylaimia</taxon>
        <taxon>Trichinellida</taxon>
        <taxon>Trichinellidae</taxon>
        <taxon>Trichinella</taxon>
    </lineage>
</organism>
<accession>A0ABR3KBC9</accession>
<dbReference type="EMBL" id="JBEUSY010000439">
    <property type="protein sequence ID" value="KAL1233008.1"/>
    <property type="molecule type" value="Genomic_DNA"/>
</dbReference>
<sequence>MQQRYQCGSLAAASLGQWRKITVAQQLPVVAAAQLEREADVRCRSFRCDDSVRFSPTNVSLCKHPAAQQSTLTAAMY</sequence>
<name>A0ABR3KBC9_TRISP</name>
<reference evidence="1 2" key="1">
    <citation type="submission" date="2024-07" db="EMBL/GenBank/DDBJ databases">
        <title>Enhanced genomic and transcriptomic resources for Trichinella pseudospiralis and T. spiralis underpin the discovery of pronounced molecular differences between stages and species.</title>
        <authorList>
            <person name="Pasi K.K."/>
            <person name="La Rosa G."/>
            <person name="Gomez-Morales M.A."/>
            <person name="Tosini F."/>
            <person name="Sumanam S."/>
            <person name="Young N.D."/>
            <person name="Chang B.C."/>
            <person name="Robin G.B."/>
        </authorList>
    </citation>
    <scope>NUCLEOTIDE SEQUENCE [LARGE SCALE GENOMIC DNA]</scope>
    <source>
        <strain evidence="1">ISS534</strain>
    </source>
</reference>
<evidence type="ECO:0000313" key="1">
    <source>
        <dbReference type="EMBL" id="KAL1233008.1"/>
    </source>
</evidence>